<dbReference type="EMBL" id="BTSY01000006">
    <property type="protein sequence ID" value="GMT32443.1"/>
    <property type="molecule type" value="Genomic_DNA"/>
</dbReference>
<comment type="caution">
    <text evidence="2">The sequence shown here is derived from an EMBL/GenBank/DDBJ whole genome shotgun (WGS) entry which is preliminary data.</text>
</comment>
<dbReference type="Proteomes" id="UP001432322">
    <property type="component" value="Unassembled WGS sequence"/>
</dbReference>
<evidence type="ECO:0000313" key="2">
    <source>
        <dbReference type="EMBL" id="GMT32443.1"/>
    </source>
</evidence>
<gene>
    <name evidence="2" type="ORF">PFISCL1PPCAC_23740</name>
</gene>
<dbReference type="AlphaFoldDB" id="A0AAV5WQ92"/>
<feature type="transmembrane region" description="Helical" evidence="1">
    <location>
        <begin position="27"/>
        <end position="52"/>
    </location>
</feature>
<reference evidence="2" key="1">
    <citation type="submission" date="2023-10" db="EMBL/GenBank/DDBJ databases">
        <title>Genome assembly of Pristionchus species.</title>
        <authorList>
            <person name="Yoshida K."/>
            <person name="Sommer R.J."/>
        </authorList>
    </citation>
    <scope>NUCLEOTIDE SEQUENCE</scope>
    <source>
        <strain evidence="2">RS5133</strain>
    </source>
</reference>
<evidence type="ECO:0000256" key="1">
    <source>
        <dbReference type="SAM" id="Phobius"/>
    </source>
</evidence>
<evidence type="ECO:0000313" key="3">
    <source>
        <dbReference type="Proteomes" id="UP001432322"/>
    </source>
</evidence>
<name>A0AAV5WQ92_9BILA</name>
<feature type="non-terminal residue" evidence="2">
    <location>
        <position position="1"/>
    </location>
</feature>
<sequence>RSLSPPSRHSEMSSLRNGIQDFALIDYLAPVILGAIFALGAFILSCAANYLYINKDDELTVYEKFGAKRNFRLGRPLHKVKKLLADKIIAEDEDYFIGEKTILTK</sequence>
<dbReference type="Pfam" id="PF21525">
    <property type="entry name" value="Nlp36"/>
    <property type="match status" value="1"/>
</dbReference>
<keyword evidence="1" id="KW-1133">Transmembrane helix</keyword>
<keyword evidence="1" id="KW-0812">Transmembrane</keyword>
<organism evidence="2 3">
    <name type="scientific">Pristionchus fissidentatus</name>
    <dbReference type="NCBI Taxonomy" id="1538716"/>
    <lineage>
        <taxon>Eukaryota</taxon>
        <taxon>Metazoa</taxon>
        <taxon>Ecdysozoa</taxon>
        <taxon>Nematoda</taxon>
        <taxon>Chromadorea</taxon>
        <taxon>Rhabditida</taxon>
        <taxon>Rhabditina</taxon>
        <taxon>Diplogasteromorpha</taxon>
        <taxon>Diplogasteroidea</taxon>
        <taxon>Neodiplogasteridae</taxon>
        <taxon>Pristionchus</taxon>
    </lineage>
</organism>
<keyword evidence="1" id="KW-0472">Membrane</keyword>
<keyword evidence="3" id="KW-1185">Reference proteome</keyword>
<accession>A0AAV5WQ92</accession>
<protein>
    <submittedName>
        <fullName evidence="2">Uncharacterized protein</fullName>
    </submittedName>
</protein>
<proteinExistence type="predicted"/>